<proteinExistence type="predicted"/>
<sequence length="257" mass="26306">MIGPVLRLYPRRYRLEAGEEILAVYRESVADAHAVERVREAADIAGHALRMRLGVSSATGAGRLLAEAAPQVAGVAAAYCGLHVSRWYVAGSLSPAFPPFEADTWTVRLFASALVTIGAVTALTSRWRAGVCATAVGLVALAVATVASGPAFGDPVVTPVMALLAALALAAAPPDLPPGARARATAGVVAAAVWLPVTALYAGVLPVSTDHGLWPLLVLAASGVARALRHRSLRLTATAATAVACPLFLAYAHTIGP</sequence>
<feature type="transmembrane region" description="Helical" evidence="1">
    <location>
        <begin position="131"/>
        <end position="150"/>
    </location>
</feature>
<keyword evidence="1" id="KW-1133">Transmembrane helix</keyword>
<feature type="transmembrane region" description="Helical" evidence="1">
    <location>
        <begin position="211"/>
        <end position="228"/>
    </location>
</feature>
<feature type="transmembrane region" description="Helical" evidence="1">
    <location>
        <begin position="184"/>
        <end position="205"/>
    </location>
</feature>
<feature type="transmembrane region" description="Helical" evidence="1">
    <location>
        <begin position="105"/>
        <end position="124"/>
    </location>
</feature>
<organism evidence="2 3">
    <name type="scientific">Streptomyces tendae</name>
    <dbReference type="NCBI Taxonomy" id="1932"/>
    <lineage>
        <taxon>Bacteria</taxon>
        <taxon>Bacillati</taxon>
        <taxon>Actinomycetota</taxon>
        <taxon>Actinomycetes</taxon>
        <taxon>Kitasatosporales</taxon>
        <taxon>Streptomycetaceae</taxon>
        <taxon>Streptomyces</taxon>
    </lineage>
</organism>
<evidence type="ECO:0000313" key="2">
    <source>
        <dbReference type="EMBL" id="QER87565.1"/>
    </source>
</evidence>
<dbReference type="RefSeq" id="WP_150155292.1">
    <property type="nucleotide sequence ID" value="NZ_CP043959.1"/>
</dbReference>
<accession>A0ABX5ZTN1</accession>
<dbReference type="Proteomes" id="UP000324308">
    <property type="component" value="Chromosome"/>
</dbReference>
<keyword evidence="1" id="KW-0472">Membrane</keyword>
<reference evidence="2 3" key="1">
    <citation type="submission" date="2019-09" db="EMBL/GenBank/DDBJ databases">
        <title>Draft genome sequence of the Ebosin-producing strain Streptomyces sp. 139.</title>
        <authorList>
            <person name="Ai L."/>
            <person name="Geng M."/>
            <person name="Ma M."/>
            <person name="Bai L."/>
        </authorList>
    </citation>
    <scope>NUCLEOTIDE SEQUENCE [LARGE SCALE GENOMIC DNA]</scope>
    <source>
        <strain evidence="2 3">139</strain>
    </source>
</reference>
<evidence type="ECO:0000313" key="3">
    <source>
        <dbReference type="Proteomes" id="UP000324308"/>
    </source>
</evidence>
<keyword evidence="3" id="KW-1185">Reference proteome</keyword>
<evidence type="ECO:0008006" key="4">
    <source>
        <dbReference type="Google" id="ProtNLM"/>
    </source>
</evidence>
<feature type="transmembrane region" description="Helical" evidence="1">
    <location>
        <begin position="156"/>
        <end position="172"/>
    </location>
</feature>
<name>A0ABX5ZTN1_STRTE</name>
<keyword evidence="1" id="KW-0812">Transmembrane</keyword>
<dbReference type="EMBL" id="CP043959">
    <property type="protein sequence ID" value="QER87565.1"/>
    <property type="molecule type" value="Genomic_DNA"/>
</dbReference>
<feature type="transmembrane region" description="Helical" evidence="1">
    <location>
        <begin position="235"/>
        <end position="255"/>
    </location>
</feature>
<protein>
    <recommendedName>
        <fullName evidence="4">Integral membrane protein</fullName>
    </recommendedName>
</protein>
<gene>
    <name evidence="2" type="ORF">F3L20_18340</name>
</gene>
<evidence type="ECO:0000256" key="1">
    <source>
        <dbReference type="SAM" id="Phobius"/>
    </source>
</evidence>